<protein>
    <submittedName>
        <fullName evidence="5">ABC transporter substrate-binding protein</fullName>
    </submittedName>
</protein>
<evidence type="ECO:0000313" key="5">
    <source>
        <dbReference type="EMBL" id="MCF2528891.1"/>
    </source>
</evidence>
<evidence type="ECO:0000313" key="6">
    <source>
        <dbReference type="Proteomes" id="UP001165378"/>
    </source>
</evidence>
<dbReference type="InterPro" id="IPR028081">
    <property type="entry name" value="Leu-bd"/>
</dbReference>
<name>A0AA41Q165_9ACTN</name>
<comment type="similarity">
    <text evidence="1">Belongs to the leucine-binding protein family.</text>
</comment>
<dbReference type="InterPro" id="IPR028082">
    <property type="entry name" value="Peripla_BP_I"/>
</dbReference>
<accession>A0AA41Q165</accession>
<dbReference type="EMBL" id="JAKFHA010000008">
    <property type="protein sequence ID" value="MCF2528891.1"/>
    <property type="molecule type" value="Genomic_DNA"/>
</dbReference>
<organism evidence="5 6">
    <name type="scientific">Yinghuangia soli</name>
    <dbReference type="NCBI Taxonomy" id="2908204"/>
    <lineage>
        <taxon>Bacteria</taxon>
        <taxon>Bacillati</taxon>
        <taxon>Actinomycetota</taxon>
        <taxon>Actinomycetes</taxon>
        <taxon>Kitasatosporales</taxon>
        <taxon>Streptomycetaceae</taxon>
        <taxon>Yinghuangia</taxon>
    </lineage>
</organism>
<sequence length="449" mass="47142">MTTHARTPRHPRTPRHLHSLRHPHALRRRRTPRLALALLAATALVATGCAAESDSSKIRPQSSWQAVASGPGVDDKVVRLGALTDLSGVYATLGKSLTQAQQLYFERFNAAGGVCGRKVELVVRDHGYDVKRGAAAYAEIAPQIAGLPQLLGSPVVGAVLPDLARDRLLAIPAAWPSSMLKEKYVQIVGATYDIEMINGVGFLLQEGRIAAGDKIGHIYFEGEYGENALTGARYAAEQAGLTLVEQRIKATDADMAAQVAALKRAGVKAILMSTGPKQSASAAGTAAAVGLNVPIVSNNPGFSPQLLATPAAAALQKNFYVVNAVQTANAQVSGVIELVSAYQARYPDAPLDSAVSLGWVTAKVFGDSLKRACDAKDLTREGILAALHTIDQFDSGGVTAVLDFSKIGHVGTRQSFIQMPDANAKGGLAGIAGPLPSQMAMQYPMPGQT</sequence>
<keyword evidence="2" id="KW-0732">Signal</keyword>
<dbReference type="PANTHER" id="PTHR47235">
    <property type="entry name" value="BLR6548 PROTEIN"/>
    <property type="match status" value="1"/>
</dbReference>
<gene>
    <name evidence="5" type="ORF">LZ495_16930</name>
</gene>
<comment type="caution">
    <text evidence="5">The sequence shown here is derived from an EMBL/GenBank/DDBJ whole genome shotgun (WGS) entry which is preliminary data.</text>
</comment>
<evidence type="ECO:0000259" key="4">
    <source>
        <dbReference type="Pfam" id="PF13458"/>
    </source>
</evidence>
<dbReference type="Pfam" id="PF13458">
    <property type="entry name" value="Peripla_BP_6"/>
    <property type="match status" value="1"/>
</dbReference>
<proteinExistence type="inferred from homology"/>
<evidence type="ECO:0000256" key="3">
    <source>
        <dbReference type="SAM" id="MobiDB-lite"/>
    </source>
</evidence>
<keyword evidence="6" id="KW-1185">Reference proteome</keyword>
<reference evidence="5" key="1">
    <citation type="submission" date="2022-01" db="EMBL/GenBank/DDBJ databases">
        <title>Genome-Based Taxonomic Classification of the Phylum Actinobacteria.</title>
        <authorList>
            <person name="Gao Y."/>
        </authorList>
    </citation>
    <scope>NUCLEOTIDE SEQUENCE</scope>
    <source>
        <strain evidence="5">KLBMP 8922</strain>
    </source>
</reference>
<feature type="domain" description="Leucine-binding protein" evidence="4">
    <location>
        <begin position="78"/>
        <end position="418"/>
    </location>
</feature>
<dbReference type="AlphaFoldDB" id="A0AA41Q165"/>
<feature type="region of interest" description="Disordered" evidence="3">
    <location>
        <begin position="1"/>
        <end position="24"/>
    </location>
</feature>
<dbReference type="PANTHER" id="PTHR47235:SF1">
    <property type="entry name" value="BLR6548 PROTEIN"/>
    <property type="match status" value="1"/>
</dbReference>
<evidence type="ECO:0000256" key="2">
    <source>
        <dbReference type="ARBA" id="ARBA00022729"/>
    </source>
</evidence>
<dbReference type="Proteomes" id="UP001165378">
    <property type="component" value="Unassembled WGS sequence"/>
</dbReference>
<dbReference type="SUPFAM" id="SSF53822">
    <property type="entry name" value="Periplasmic binding protein-like I"/>
    <property type="match status" value="1"/>
</dbReference>
<dbReference type="Gene3D" id="3.40.50.2300">
    <property type="match status" value="2"/>
</dbReference>
<evidence type="ECO:0000256" key="1">
    <source>
        <dbReference type="ARBA" id="ARBA00010062"/>
    </source>
</evidence>
<dbReference type="RefSeq" id="WP_235053054.1">
    <property type="nucleotide sequence ID" value="NZ_JAKFHA010000008.1"/>
</dbReference>